<proteinExistence type="inferred from homology"/>
<dbReference type="Pfam" id="PF04542">
    <property type="entry name" value="Sigma70_r2"/>
    <property type="match status" value="1"/>
</dbReference>
<name>A0A418Y1G0_9GAMM</name>
<evidence type="ECO:0000256" key="3">
    <source>
        <dbReference type="ARBA" id="ARBA00023082"/>
    </source>
</evidence>
<dbReference type="InterPro" id="IPR013324">
    <property type="entry name" value="RNA_pol_sigma_r3/r4-like"/>
</dbReference>
<dbReference type="InterPro" id="IPR039425">
    <property type="entry name" value="RNA_pol_sigma-70-like"/>
</dbReference>
<keyword evidence="8" id="KW-1185">Reference proteome</keyword>
<dbReference type="InterPro" id="IPR013325">
    <property type="entry name" value="RNA_pol_sigma_r2"/>
</dbReference>
<evidence type="ECO:0000259" key="5">
    <source>
        <dbReference type="Pfam" id="PF04542"/>
    </source>
</evidence>
<dbReference type="GO" id="GO:0006352">
    <property type="term" value="P:DNA-templated transcription initiation"/>
    <property type="evidence" value="ECO:0007669"/>
    <property type="project" value="InterPro"/>
</dbReference>
<evidence type="ECO:0000256" key="1">
    <source>
        <dbReference type="ARBA" id="ARBA00010641"/>
    </source>
</evidence>
<dbReference type="OrthoDB" id="9797134at2"/>
<dbReference type="Gene3D" id="1.10.1740.10">
    <property type="match status" value="1"/>
</dbReference>
<evidence type="ECO:0000313" key="8">
    <source>
        <dbReference type="Proteomes" id="UP000283734"/>
    </source>
</evidence>
<sequence length="190" mass="21511">MSGAIQDSLSVETLYSEYHGWLHQVLRRRLGNTDDAADLAHDAFIRLLTKPRYLNQYTARAYLSRMARGLCVDLWRRREIEQAWLDTLASHPEQEAPSAEQQTAAMEALIEVDAMLRRLPEPVADAFLQSMVHGLTGREIAQRLNVSERTVRNYLSKAMLACLRLQARLEGHILGDSPAETIGNAEKRIS</sequence>
<accession>A0A418Y1G0</accession>
<protein>
    <submittedName>
        <fullName evidence="7">Sigma-70 family RNA polymerase sigma factor</fullName>
    </submittedName>
</protein>
<reference evidence="7 8" key="1">
    <citation type="submission" date="2018-09" db="EMBL/GenBank/DDBJ databases">
        <title>Alcanivorax profundi sp. nov., isolated from 1000 m-depth seawater of the Mariana Trench.</title>
        <authorList>
            <person name="Liu J."/>
        </authorList>
    </citation>
    <scope>NUCLEOTIDE SEQUENCE [LARGE SCALE GENOMIC DNA]</scope>
    <source>
        <strain evidence="7 8">MTEO17</strain>
    </source>
</reference>
<organism evidence="7 8">
    <name type="scientific">Alcanivorax profundi</name>
    <dbReference type="NCBI Taxonomy" id="2338368"/>
    <lineage>
        <taxon>Bacteria</taxon>
        <taxon>Pseudomonadati</taxon>
        <taxon>Pseudomonadota</taxon>
        <taxon>Gammaproteobacteria</taxon>
        <taxon>Oceanospirillales</taxon>
        <taxon>Alcanivoracaceae</taxon>
        <taxon>Alcanivorax</taxon>
    </lineage>
</organism>
<evidence type="ECO:0000259" key="6">
    <source>
        <dbReference type="Pfam" id="PF08281"/>
    </source>
</evidence>
<keyword evidence="2" id="KW-0805">Transcription regulation</keyword>
<evidence type="ECO:0000256" key="4">
    <source>
        <dbReference type="ARBA" id="ARBA00023163"/>
    </source>
</evidence>
<feature type="domain" description="RNA polymerase sigma-70 region 2" evidence="5">
    <location>
        <begin position="14"/>
        <end position="78"/>
    </location>
</feature>
<dbReference type="Pfam" id="PF08281">
    <property type="entry name" value="Sigma70_r4_2"/>
    <property type="match status" value="1"/>
</dbReference>
<dbReference type="AlphaFoldDB" id="A0A418Y1G0"/>
<evidence type="ECO:0000313" key="7">
    <source>
        <dbReference type="EMBL" id="RJG19379.1"/>
    </source>
</evidence>
<evidence type="ECO:0000256" key="2">
    <source>
        <dbReference type="ARBA" id="ARBA00023015"/>
    </source>
</evidence>
<dbReference type="EMBL" id="QYYA01000001">
    <property type="protein sequence ID" value="RJG19379.1"/>
    <property type="molecule type" value="Genomic_DNA"/>
</dbReference>
<dbReference type="InterPro" id="IPR013249">
    <property type="entry name" value="RNA_pol_sigma70_r4_t2"/>
</dbReference>
<gene>
    <name evidence="7" type="ORF">D4A39_00490</name>
</gene>
<dbReference type="PANTHER" id="PTHR43133">
    <property type="entry name" value="RNA POLYMERASE ECF-TYPE SIGMA FACTO"/>
    <property type="match status" value="1"/>
</dbReference>
<dbReference type="InterPro" id="IPR014284">
    <property type="entry name" value="RNA_pol_sigma-70_dom"/>
</dbReference>
<dbReference type="InterPro" id="IPR007627">
    <property type="entry name" value="RNA_pol_sigma70_r2"/>
</dbReference>
<dbReference type="InterPro" id="IPR036388">
    <property type="entry name" value="WH-like_DNA-bd_sf"/>
</dbReference>
<keyword evidence="3" id="KW-0731">Sigma factor</keyword>
<feature type="domain" description="RNA polymerase sigma factor 70 region 4 type 2" evidence="6">
    <location>
        <begin position="111"/>
        <end position="162"/>
    </location>
</feature>
<dbReference type="Proteomes" id="UP000283734">
    <property type="component" value="Unassembled WGS sequence"/>
</dbReference>
<dbReference type="SUPFAM" id="SSF88659">
    <property type="entry name" value="Sigma3 and sigma4 domains of RNA polymerase sigma factors"/>
    <property type="match status" value="1"/>
</dbReference>
<dbReference type="PANTHER" id="PTHR43133:SF63">
    <property type="entry name" value="RNA POLYMERASE SIGMA FACTOR FECI-RELATED"/>
    <property type="match status" value="1"/>
</dbReference>
<dbReference type="SUPFAM" id="SSF88946">
    <property type="entry name" value="Sigma2 domain of RNA polymerase sigma factors"/>
    <property type="match status" value="1"/>
</dbReference>
<dbReference type="NCBIfam" id="TIGR02937">
    <property type="entry name" value="sigma70-ECF"/>
    <property type="match status" value="1"/>
</dbReference>
<dbReference type="RefSeq" id="WP_022983897.1">
    <property type="nucleotide sequence ID" value="NZ_CAXGPP010000066.1"/>
</dbReference>
<dbReference type="GO" id="GO:0016987">
    <property type="term" value="F:sigma factor activity"/>
    <property type="evidence" value="ECO:0007669"/>
    <property type="project" value="UniProtKB-KW"/>
</dbReference>
<comment type="similarity">
    <text evidence="1">Belongs to the sigma-70 factor family. ECF subfamily.</text>
</comment>
<keyword evidence="4" id="KW-0804">Transcription</keyword>
<dbReference type="Gene3D" id="1.10.10.10">
    <property type="entry name" value="Winged helix-like DNA-binding domain superfamily/Winged helix DNA-binding domain"/>
    <property type="match status" value="1"/>
</dbReference>
<dbReference type="GO" id="GO:0003677">
    <property type="term" value="F:DNA binding"/>
    <property type="evidence" value="ECO:0007669"/>
    <property type="project" value="InterPro"/>
</dbReference>
<comment type="caution">
    <text evidence="7">The sequence shown here is derived from an EMBL/GenBank/DDBJ whole genome shotgun (WGS) entry which is preliminary data.</text>
</comment>